<dbReference type="InterPro" id="IPR005545">
    <property type="entry name" value="YCII"/>
</dbReference>
<evidence type="ECO:0000313" key="4">
    <source>
        <dbReference type="Proteomes" id="UP001595900"/>
    </source>
</evidence>
<feature type="domain" description="YCII-related" evidence="2">
    <location>
        <begin position="16"/>
        <end position="115"/>
    </location>
</feature>
<dbReference type="InterPro" id="IPR011008">
    <property type="entry name" value="Dimeric_a/b-barrel"/>
</dbReference>
<gene>
    <name evidence="3" type="ORF">ACFOYW_05455</name>
</gene>
<organism evidence="3 4">
    <name type="scientific">Gryllotalpicola reticulitermitis</name>
    <dbReference type="NCBI Taxonomy" id="1184153"/>
    <lineage>
        <taxon>Bacteria</taxon>
        <taxon>Bacillati</taxon>
        <taxon>Actinomycetota</taxon>
        <taxon>Actinomycetes</taxon>
        <taxon>Micrococcales</taxon>
        <taxon>Microbacteriaceae</taxon>
        <taxon>Gryllotalpicola</taxon>
    </lineage>
</organism>
<dbReference type="Pfam" id="PF03795">
    <property type="entry name" value="YCII"/>
    <property type="match status" value="1"/>
</dbReference>
<dbReference type="Proteomes" id="UP001595900">
    <property type="component" value="Unassembled WGS sequence"/>
</dbReference>
<evidence type="ECO:0000313" key="3">
    <source>
        <dbReference type="EMBL" id="MFC4242814.1"/>
    </source>
</evidence>
<proteinExistence type="inferred from homology"/>
<comment type="similarity">
    <text evidence="1">Belongs to the YciI family.</text>
</comment>
<comment type="caution">
    <text evidence="3">The sequence shown here is derived from an EMBL/GenBank/DDBJ whole genome shotgun (WGS) entry which is preliminary data.</text>
</comment>
<dbReference type="EMBL" id="JBHSCN010000003">
    <property type="protein sequence ID" value="MFC4242814.1"/>
    <property type="molecule type" value="Genomic_DNA"/>
</dbReference>
<dbReference type="SUPFAM" id="SSF54909">
    <property type="entry name" value="Dimeric alpha+beta barrel"/>
    <property type="match status" value="1"/>
</dbReference>
<dbReference type="RefSeq" id="WP_390227744.1">
    <property type="nucleotide sequence ID" value="NZ_JBHSCN010000003.1"/>
</dbReference>
<reference evidence="4" key="1">
    <citation type="journal article" date="2019" name="Int. J. Syst. Evol. Microbiol.">
        <title>The Global Catalogue of Microorganisms (GCM) 10K type strain sequencing project: providing services to taxonomists for standard genome sequencing and annotation.</title>
        <authorList>
            <consortium name="The Broad Institute Genomics Platform"/>
            <consortium name="The Broad Institute Genome Sequencing Center for Infectious Disease"/>
            <person name="Wu L."/>
            <person name="Ma J."/>
        </authorList>
    </citation>
    <scope>NUCLEOTIDE SEQUENCE [LARGE SCALE GENOMIC DNA]</scope>
    <source>
        <strain evidence="4">CGMCC 1.10363</strain>
    </source>
</reference>
<accession>A0ABV8Q6P8</accession>
<evidence type="ECO:0000256" key="1">
    <source>
        <dbReference type="ARBA" id="ARBA00007689"/>
    </source>
</evidence>
<protein>
    <submittedName>
        <fullName evidence="3">YciI family protein</fullName>
    </submittedName>
</protein>
<sequence length="140" mass="15017">MTEMTDSTTQTASEQYLLLYTDAPDGEPYSAESDDIDDWLASTDPDGIRVIGERLTSRADARLVTKRAGQVTVTDAPVAEFKEWFAGFDLINAPDLDTAVEIGSRHPCARFGRVLVLPLMGAVQSNAVLAQTVAARAVAG</sequence>
<dbReference type="Gene3D" id="3.30.70.1060">
    <property type="entry name" value="Dimeric alpha+beta barrel"/>
    <property type="match status" value="1"/>
</dbReference>
<evidence type="ECO:0000259" key="2">
    <source>
        <dbReference type="Pfam" id="PF03795"/>
    </source>
</evidence>
<name>A0ABV8Q6P8_9MICO</name>
<keyword evidence="4" id="KW-1185">Reference proteome</keyword>